<dbReference type="PANTHER" id="PTHR38659">
    <property type="entry name" value="METAL-DEPENDENT PHOSPHOHYDROLASE"/>
    <property type="match status" value="1"/>
</dbReference>
<gene>
    <name evidence="2" type="ORF">ACD_3C00207G0008</name>
</gene>
<keyword evidence="2" id="KW-0378">Hydrolase</keyword>
<dbReference type="GO" id="GO:0016787">
    <property type="term" value="F:hydrolase activity"/>
    <property type="evidence" value="ECO:0007669"/>
    <property type="project" value="UniProtKB-KW"/>
</dbReference>
<accession>K2FWU5</accession>
<evidence type="ECO:0000313" key="2">
    <source>
        <dbReference type="EMBL" id="EKE27438.1"/>
    </source>
</evidence>
<dbReference type="InterPro" id="IPR006674">
    <property type="entry name" value="HD_domain"/>
</dbReference>
<dbReference type="EMBL" id="AMFJ01000481">
    <property type="protein sequence ID" value="EKE27438.1"/>
    <property type="molecule type" value="Genomic_DNA"/>
</dbReference>
<organism evidence="2">
    <name type="scientific">uncultured bacterium</name>
    <name type="common">gcode 4</name>
    <dbReference type="NCBI Taxonomy" id="1234023"/>
    <lineage>
        <taxon>Bacteria</taxon>
        <taxon>environmental samples</taxon>
    </lineage>
</organism>
<dbReference type="Pfam" id="PF01966">
    <property type="entry name" value="HD"/>
    <property type="match status" value="1"/>
</dbReference>
<feature type="domain" description="HD" evidence="1">
    <location>
        <begin position="26"/>
        <end position="99"/>
    </location>
</feature>
<reference evidence="2" key="1">
    <citation type="journal article" date="2012" name="Science">
        <title>Fermentation, hydrogen, and sulfur metabolism in multiple uncultivated bacterial phyla.</title>
        <authorList>
            <person name="Wrighton K.C."/>
            <person name="Thomas B.C."/>
            <person name="Sharon I."/>
            <person name="Miller C.S."/>
            <person name="Castelle C.J."/>
            <person name="VerBerkmoes N.C."/>
            <person name="Wilkins M.J."/>
            <person name="Hettich R.L."/>
            <person name="Lipton M.S."/>
            <person name="Williams K.H."/>
            <person name="Long P.E."/>
            <person name="Banfield J.F."/>
        </authorList>
    </citation>
    <scope>NUCLEOTIDE SEQUENCE [LARGE SCALE GENOMIC DNA]</scope>
</reference>
<proteinExistence type="predicted"/>
<protein>
    <submittedName>
        <fullName evidence="2">Metal dependent phosphohydrolase</fullName>
    </submittedName>
</protein>
<name>K2FWU5_9BACT</name>
<dbReference type="PANTHER" id="PTHR38659:SF1">
    <property type="entry name" value="METAL DEPENDENT PHOSPHOHYDROLASE"/>
    <property type="match status" value="1"/>
</dbReference>
<comment type="caution">
    <text evidence="2">The sequence shown here is derived from an EMBL/GenBank/DDBJ whole genome shotgun (WGS) entry which is preliminary data.</text>
</comment>
<evidence type="ECO:0000259" key="1">
    <source>
        <dbReference type="Pfam" id="PF01966"/>
    </source>
</evidence>
<sequence length="195" mass="23072">MTTLWISYQQAQSLVDKYITEPFTRIHLRESEVIMRWLAKHFWEDEEQWWIIGFLHDLDWDITKTDQQNHCVLVQTLLRDAGGTDFLIDTIASHWYDNEMIPALQNKKRTSRIEYSLAAAETLTWLIFATAIIQPEKKLEVVKIESLKSKFKNKWFASRCSRDMILECEKAWVSLDEFLQIGLTSMQNIAWEIGL</sequence>
<dbReference type="SUPFAM" id="SSF109604">
    <property type="entry name" value="HD-domain/PDEase-like"/>
    <property type="match status" value="1"/>
</dbReference>
<dbReference type="AlphaFoldDB" id="K2FWU5"/>